<accession>A0ABW9C023</accession>
<evidence type="ECO:0000313" key="1">
    <source>
        <dbReference type="EMBL" id="MFM0444528.1"/>
    </source>
</evidence>
<reference evidence="1 2" key="1">
    <citation type="journal article" date="2024" name="Chem. Sci.">
        <title>Discovery of megapolipeptins by genome mining of a Burkholderiales bacteria collection.</title>
        <authorList>
            <person name="Paulo B.S."/>
            <person name="Recchia M.J.J."/>
            <person name="Lee S."/>
            <person name="Fergusson C.H."/>
            <person name="Romanowski S.B."/>
            <person name="Hernandez A."/>
            <person name="Krull N."/>
            <person name="Liu D.Y."/>
            <person name="Cavanagh H."/>
            <person name="Bos A."/>
            <person name="Gray C.A."/>
            <person name="Murphy B.T."/>
            <person name="Linington R.G."/>
            <person name="Eustaquio A.S."/>
        </authorList>
    </citation>
    <scope>NUCLEOTIDE SEQUENCE [LARGE SCALE GENOMIC DNA]</scope>
    <source>
        <strain evidence="1 2">RL17-379-BIB-C</strain>
    </source>
</reference>
<protein>
    <submittedName>
        <fullName evidence="1">Uncharacterized protein</fullName>
    </submittedName>
</protein>
<dbReference type="RefSeq" id="WP_408129219.1">
    <property type="nucleotide sequence ID" value="NZ_JAQQCM010000020.1"/>
</dbReference>
<dbReference type="Proteomes" id="UP001629288">
    <property type="component" value="Unassembled WGS sequence"/>
</dbReference>
<comment type="caution">
    <text evidence="1">The sequence shown here is derived from an EMBL/GenBank/DDBJ whole genome shotgun (WGS) entry which is preliminary data.</text>
</comment>
<name>A0ABW9C023_9BURK</name>
<proteinExistence type="predicted"/>
<sequence>MAEVIALKANDPFAKVGPWQRVSIHPFYKRVDNPDTSSAL</sequence>
<gene>
    <name evidence="1" type="ORF">PQR00_13140</name>
</gene>
<evidence type="ECO:0000313" key="2">
    <source>
        <dbReference type="Proteomes" id="UP001629288"/>
    </source>
</evidence>
<organism evidence="1 2">
    <name type="scientific">Paraburkholderia strydomiana</name>
    <dbReference type="NCBI Taxonomy" id="1245417"/>
    <lineage>
        <taxon>Bacteria</taxon>
        <taxon>Pseudomonadati</taxon>
        <taxon>Pseudomonadota</taxon>
        <taxon>Betaproteobacteria</taxon>
        <taxon>Burkholderiales</taxon>
        <taxon>Burkholderiaceae</taxon>
        <taxon>Paraburkholderia</taxon>
    </lineage>
</organism>
<dbReference type="EMBL" id="JAQQDH010000003">
    <property type="protein sequence ID" value="MFM0444528.1"/>
    <property type="molecule type" value="Genomic_DNA"/>
</dbReference>
<keyword evidence="2" id="KW-1185">Reference proteome</keyword>